<protein>
    <submittedName>
        <fullName evidence="9">Outer membrane protein TolC</fullName>
    </submittedName>
</protein>
<keyword evidence="7" id="KW-0998">Cell outer membrane</keyword>
<dbReference type="GO" id="GO:0015562">
    <property type="term" value="F:efflux transmembrane transporter activity"/>
    <property type="evidence" value="ECO:0007669"/>
    <property type="project" value="InterPro"/>
</dbReference>
<evidence type="ECO:0000256" key="1">
    <source>
        <dbReference type="ARBA" id="ARBA00004442"/>
    </source>
</evidence>
<comment type="subcellular location">
    <subcellularLocation>
        <location evidence="1">Cell outer membrane</location>
    </subcellularLocation>
</comment>
<dbReference type="GO" id="GO:0009279">
    <property type="term" value="C:cell outer membrane"/>
    <property type="evidence" value="ECO:0007669"/>
    <property type="project" value="UniProtKB-SubCell"/>
</dbReference>
<dbReference type="InterPro" id="IPR051906">
    <property type="entry name" value="TolC-like"/>
</dbReference>
<dbReference type="GO" id="GO:0015288">
    <property type="term" value="F:porin activity"/>
    <property type="evidence" value="ECO:0007669"/>
    <property type="project" value="TreeGrafter"/>
</dbReference>
<evidence type="ECO:0000313" key="10">
    <source>
        <dbReference type="Proteomes" id="UP000243588"/>
    </source>
</evidence>
<accession>A0A1G8CVP1</accession>
<evidence type="ECO:0000256" key="5">
    <source>
        <dbReference type="ARBA" id="ARBA00022692"/>
    </source>
</evidence>
<keyword evidence="3" id="KW-0813">Transport</keyword>
<keyword evidence="5" id="KW-0812">Transmembrane</keyword>
<dbReference type="GO" id="GO:1990281">
    <property type="term" value="C:efflux pump complex"/>
    <property type="evidence" value="ECO:0007669"/>
    <property type="project" value="TreeGrafter"/>
</dbReference>
<evidence type="ECO:0000256" key="7">
    <source>
        <dbReference type="ARBA" id="ARBA00023237"/>
    </source>
</evidence>
<keyword evidence="8" id="KW-0175">Coiled coil</keyword>
<dbReference type="STRING" id="702745.SAMN05421818_10535"/>
<name>A0A1G8CVP1_9FLAO</name>
<dbReference type="PANTHER" id="PTHR30026:SF20">
    <property type="entry name" value="OUTER MEMBRANE PROTEIN TOLC"/>
    <property type="match status" value="1"/>
</dbReference>
<organism evidence="9 10">
    <name type="scientific">Myroides phaeus</name>
    <dbReference type="NCBI Taxonomy" id="702745"/>
    <lineage>
        <taxon>Bacteria</taxon>
        <taxon>Pseudomonadati</taxon>
        <taxon>Bacteroidota</taxon>
        <taxon>Flavobacteriia</taxon>
        <taxon>Flavobacteriales</taxon>
        <taxon>Flavobacteriaceae</taxon>
        <taxon>Myroides</taxon>
    </lineage>
</organism>
<evidence type="ECO:0000256" key="4">
    <source>
        <dbReference type="ARBA" id="ARBA00022452"/>
    </source>
</evidence>
<evidence type="ECO:0000256" key="2">
    <source>
        <dbReference type="ARBA" id="ARBA00007613"/>
    </source>
</evidence>
<dbReference type="Gene3D" id="1.20.1600.10">
    <property type="entry name" value="Outer membrane efflux proteins (OEP)"/>
    <property type="match status" value="1"/>
</dbReference>
<evidence type="ECO:0000256" key="6">
    <source>
        <dbReference type="ARBA" id="ARBA00023136"/>
    </source>
</evidence>
<keyword evidence="6" id="KW-0472">Membrane</keyword>
<evidence type="ECO:0000256" key="3">
    <source>
        <dbReference type="ARBA" id="ARBA00022448"/>
    </source>
</evidence>
<keyword evidence="4" id="KW-1134">Transmembrane beta strand</keyword>
<comment type="similarity">
    <text evidence="2">Belongs to the outer membrane factor (OMF) (TC 1.B.17) family.</text>
</comment>
<evidence type="ECO:0000256" key="8">
    <source>
        <dbReference type="SAM" id="Coils"/>
    </source>
</evidence>
<dbReference type="PANTHER" id="PTHR30026">
    <property type="entry name" value="OUTER MEMBRANE PROTEIN TOLC"/>
    <property type="match status" value="1"/>
</dbReference>
<proteinExistence type="inferred from homology"/>
<gene>
    <name evidence="9" type="ORF">SAMN05421818_10535</name>
</gene>
<dbReference type="Proteomes" id="UP000243588">
    <property type="component" value="Unassembled WGS sequence"/>
</dbReference>
<dbReference type="SUPFAM" id="SSF56954">
    <property type="entry name" value="Outer membrane efflux proteins (OEP)"/>
    <property type="match status" value="1"/>
</dbReference>
<dbReference type="AlphaFoldDB" id="A0A1G8CVP1"/>
<dbReference type="InterPro" id="IPR003423">
    <property type="entry name" value="OMP_efflux"/>
</dbReference>
<dbReference type="EMBL" id="FNDQ01000005">
    <property type="protein sequence ID" value="SDH49525.1"/>
    <property type="molecule type" value="Genomic_DNA"/>
</dbReference>
<reference evidence="10" key="1">
    <citation type="submission" date="2016-10" db="EMBL/GenBank/DDBJ databases">
        <authorList>
            <person name="Varghese N."/>
            <person name="Submissions S."/>
        </authorList>
    </citation>
    <scope>NUCLEOTIDE SEQUENCE [LARGE SCALE GENOMIC DNA]</scope>
    <source>
        <strain evidence="10">DSM 23313</strain>
    </source>
</reference>
<evidence type="ECO:0000313" key="9">
    <source>
        <dbReference type="EMBL" id="SDH49525.1"/>
    </source>
</evidence>
<dbReference type="Pfam" id="PF02321">
    <property type="entry name" value="OEP"/>
    <property type="match status" value="2"/>
</dbReference>
<keyword evidence="10" id="KW-1185">Reference proteome</keyword>
<sequence length="428" mass="47932">MFAFSVFAQEPHKKPLTLDEAIGLSMQNGKEIKKANAKTNASKLQVNSAKNLRYPTVEVSGQYMHLFEGTDVKLKMPLPGQGAANGASPVKPEHLLMGQANAIIPIFSGFKIRNLVKQSQQAYEMATIAESATAENTVWQTINLYFALYKTQQSIDLLQENLKRAHQRVTDFQNFLDNGLIARNDFLRAQLQESNVELSLQETLTSFKNLNMRLNTLLGLPMEEAFAIQPIKSLDVFPTGESDIESRKDLQGAQKNTELAQSSIRVARSGYYPSIAVHGGYAAMQLDKVIDITNANNIGIGLKYDLSSIFKNRTEVKIAKAKKIEAEYQLQIVEDNANYEIKEAFNAYELALKKNNVLAQALEQANENYRITKDKYDNGLADTDQLLEADVQQLQAQINEMIGKADETMSLYQYAYKTGKLLDNIELQ</sequence>
<feature type="coiled-coil region" evidence="8">
    <location>
        <begin position="348"/>
        <end position="375"/>
    </location>
</feature>